<dbReference type="EMBL" id="LWDE02001994">
    <property type="protein sequence ID" value="KAE8238748.1"/>
    <property type="molecule type" value="Genomic_DNA"/>
</dbReference>
<reference evidence="2" key="1">
    <citation type="submission" date="2016-04" db="EMBL/GenBank/DDBJ databases">
        <authorList>
            <person name="Nguyen H.D."/>
            <person name="Samba Siva P."/>
            <person name="Cullis J."/>
            <person name="Levesque C.A."/>
            <person name="Hambleton S."/>
        </authorList>
    </citation>
    <scope>NUCLEOTIDE SEQUENCE</scope>
    <source>
        <strain evidence="2">DAOMC 236426</strain>
    </source>
</reference>
<dbReference type="AlphaFoldDB" id="A0A8X7SSJ8"/>
<protein>
    <submittedName>
        <fullName evidence="2">Uncharacterized protein</fullName>
    </submittedName>
</protein>
<evidence type="ECO:0000313" key="2">
    <source>
        <dbReference type="EMBL" id="KAE8238748.1"/>
    </source>
</evidence>
<sequence length="142" mass="14278">MIQHHLCQLPNPTGAIWSSMTAINSGSHLCYLRAQAFTHDSRQRAKSGLDLLAQIGGVGRHQPPMGAFKQQMSASAHKTAAAAAVDNVLAVNGGSGAGGGGKDRDGGLASGRSCPGGTDLSAIVLGGSTHPRPVVDCAPAVS</sequence>
<feature type="region of interest" description="Disordered" evidence="1">
    <location>
        <begin position="93"/>
        <end position="112"/>
    </location>
</feature>
<comment type="caution">
    <text evidence="2">The sequence shown here is derived from an EMBL/GenBank/DDBJ whole genome shotgun (WGS) entry which is preliminary data.</text>
</comment>
<dbReference type="Proteomes" id="UP000077684">
    <property type="component" value="Unassembled WGS sequence"/>
</dbReference>
<accession>A0A8X7SSJ8</accession>
<organism evidence="2 3">
    <name type="scientific">Tilletia controversa</name>
    <name type="common">dwarf bunt fungus</name>
    <dbReference type="NCBI Taxonomy" id="13291"/>
    <lineage>
        <taxon>Eukaryota</taxon>
        <taxon>Fungi</taxon>
        <taxon>Dikarya</taxon>
        <taxon>Basidiomycota</taxon>
        <taxon>Ustilaginomycotina</taxon>
        <taxon>Exobasidiomycetes</taxon>
        <taxon>Tilletiales</taxon>
        <taxon>Tilletiaceae</taxon>
        <taxon>Tilletia</taxon>
    </lineage>
</organism>
<evidence type="ECO:0000256" key="1">
    <source>
        <dbReference type="SAM" id="MobiDB-lite"/>
    </source>
</evidence>
<gene>
    <name evidence="2" type="ORF">A4X06_0g8639</name>
</gene>
<reference evidence="2" key="2">
    <citation type="journal article" date="2019" name="IMA Fungus">
        <title>Genome sequencing and comparison of five Tilletia species to identify candidate genes for the detection of regulated species infecting wheat.</title>
        <authorList>
            <person name="Nguyen H.D.T."/>
            <person name="Sultana T."/>
            <person name="Kesanakurti P."/>
            <person name="Hambleton S."/>
        </authorList>
    </citation>
    <scope>NUCLEOTIDE SEQUENCE</scope>
    <source>
        <strain evidence="2">DAOMC 236426</strain>
    </source>
</reference>
<name>A0A8X7SSJ8_9BASI</name>
<keyword evidence="3" id="KW-1185">Reference proteome</keyword>
<proteinExistence type="predicted"/>
<evidence type="ECO:0000313" key="3">
    <source>
        <dbReference type="Proteomes" id="UP000077684"/>
    </source>
</evidence>